<feature type="domain" description="ER-bound oxygenase mpaB/mpaB'/Rubber oxygenase catalytic" evidence="1">
    <location>
        <begin position="12"/>
        <end position="245"/>
    </location>
</feature>
<organism evidence="2 3">
    <name type="scientific">Amycolatopsis carbonis</name>
    <dbReference type="NCBI Taxonomy" id="715471"/>
    <lineage>
        <taxon>Bacteria</taxon>
        <taxon>Bacillati</taxon>
        <taxon>Actinomycetota</taxon>
        <taxon>Actinomycetes</taxon>
        <taxon>Pseudonocardiales</taxon>
        <taxon>Pseudonocardiaceae</taxon>
        <taxon>Amycolatopsis</taxon>
    </lineage>
</organism>
<keyword evidence="2" id="KW-0560">Oxidoreductase</keyword>
<keyword evidence="3" id="KW-1185">Reference proteome</keyword>
<evidence type="ECO:0000313" key="2">
    <source>
        <dbReference type="EMBL" id="WIX80224.1"/>
    </source>
</evidence>
<dbReference type="EC" id="1.-.-.-" evidence="2"/>
<dbReference type="PANTHER" id="PTHR36151:SF3">
    <property type="entry name" value="ER-BOUND OXYGENASE MPAB_MPAB'_RUBBER OXYGENASE CATALYTIC DOMAIN-CONTAINING PROTEIN"/>
    <property type="match status" value="1"/>
</dbReference>
<protein>
    <submittedName>
        <fullName evidence="2">Oxygenase MpaB family protein</fullName>
        <ecNumber evidence="2">1.-.-.-</ecNumber>
    </submittedName>
</protein>
<dbReference type="AlphaFoldDB" id="A0A9Y2IIU3"/>
<dbReference type="Pfam" id="PF09995">
    <property type="entry name" value="MPAB_Lcp_cat"/>
    <property type="match status" value="1"/>
</dbReference>
<accession>A0A9Y2IIU3</accession>
<reference evidence="2 3" key="1">
    <citation type="submission" date="2023-06" db="EMBL/GenBank/DDBJ databases">
        <authorList>
            <person name="Oyuntsetseg B."/>
            <person name="Kim S.B."/>
        </authorList>
    </citation>
    <scope>NUCLEOTIDE SEQUENCE [LARGE SCALE GENOMIC DNA]</scope>
    <source>
        <strain evidence="2 3">2-15</strain>
    </source>
</reference>
<dbReference type="GO" id="GO:0016491">
    <property type="term" value="F:oxidoreductase activity"/>
    <property type="evidence" value="ECO:0007669"/>
    <property type="project" value="UniProtKB-KW"/>
</dbReference>
<name>A0A9Y2IIU3_9PSEU</name>
<gene>
    <name evidence="2" type="ORF">QRX50_05395</name>
</gene>
<dbReference type="InterPro" id="IPR018713">
    <property type="entry name" value="MPAB/Lcp_cat_dom"/>
</dbReference>
<dbReference type="Proteomes" id="UP001236014">
    <property type="component" value="Chromosome"/>
</dbReference>
<dbReference type="PANTHER" id="PTHR36151">
    <property type="entry name" value="BLR2777 PROTEIN"/>
    <property type="match status" value="1"/>
</dbReference>
<evidence type="ECO:0000259" key="1">
    <source>
        <dbReference type="Pfam" id="PF09995"/>
    </source>
</evidence>
<dbReference type="RefSeq" id="WP_285970859.1">
    <property type="nucleotide sequence ID" value="NZ_CP127294.1"/>
</dbReference>
<proteinExistence type="predicted"/>
<evidence type="ECO:0000313" key="3">
    <source>
        <dbReference type="Proteomes" id="UP001236014"/>
    </source>
</evidence>
<dbReference type="KEGG" id="acab:QRX50_05395"/>
<sequence length="281" mass="32219">MAPPVVRGTAAWRYFGDFRDVLLAGQVLVLQVAHPVVAAGVRDHSNYTEDPWARLMRTGASLSIYVYGGAAGARFEASRLRELHRTFTGVADGRRYSGLDPGAYAWVHATLVKVPVDVQRFFGRPLMAGELAEYYAQMCDIGRVLGVRERDLPPDWAAFERYYDEMVASFRPNETMTTLFETIHTVPKPVRWLPDRWWPRLRNAQAAGQLFLIRATLPPALRKQLGLQWTYADELRFRRFCRVVRMVGSLVPAPLRTAHMRWIGKLNVWLRAHPWAYRLIP</sequence>
<dbReference type="EMBL" id="CP127294">
    <property type="protein sequence ID" value="WIX80224.1"/>
    <property type="molecule type" value="Genomic_DNA"/>
</dbReference>